<accession>A0A0E0PN25</accession>
<protein>
    <submittedName>
        <fullName evidence="1">Uncharacterized protein</fullName>
    </submittedName>
</protein>
<reference evidence="2" key="1">
    <citation type="submission" date="2013-06" db="EMBL/GenBank/DDBJ databases">
        <authorList>
            <person name="Zhao Q."/>
        </authorList>
    </citation>
    <scope>NUCLEOTIDE SEQUENCE</scope>
    <source>
        <strain evidence="2">cv. W1943</strain>
    </source>
</reference>
<keyword evidence="2" id="KW-1185">Reference proteome</keyword>
<name>A0A0E0PN25_ORYRU</name>
<evidence type="ECO:0000313" key="1">
    <source>
        <dbReference type="EnsemblPlants" id="ORUFI05G19170.1"/>
    </source>
</evidence>
<reference evidence="1" key="2">
    <citation type="submission" date="2015-06" db="UniProtKB">
        <authorList>
            <consortium name="EnsemblPlants"/>
        </authorList>
    </citation>
    <scope>IDENTIFICATION</scope>
</reference>
<evidence type="ECO:0000313" key="2">
    <source>
        <dbReference type="Proteomes" id="UP000008022"/>
    </source>
</evidence>
<dbReference type="Gramene" id="ORUFI05G19170.1">
    <property type="protein sequence ID" value="ORUFI05G19170.1"/>
    <property type="gene ID" value="ORUFI05G19170"/>
</dbReference>
<proteinExistence type="predicted"/>
<dbReference type="HOGENOM" id="CLU_2472984_0_0_1"/>
<dbReference type="EnsemblPlants" id="ORUFI05G19170.1">
    <property type="protein sequence ID" value="ORUFI05G19170.1"/>
    <property type="gene ID" value="ORUFI05G19170"/>
</dbReference>
<dbReference type="Proteomes" id="UP000008022">
    <property type="component" value="Unassembled WGS sequence"/>
</dbReference>
<organism evidence="1 2">
    <name type="scientific">Oryza rufipogon</name>
    <name type="common">Brownbeard rice</name>
    <name type="synonym">Asian wild rice</name>
    <dbReference type="NCBI Taxonomy" id="4529"/>
    <lineage>
        <taxon>Eukaryota</taxon>
        <taxon>Viridiplantae</taxon>
        <taxon>Streptophyta</taxon>
        <taxon>Embryophyta</taxon>
        <taxon>Tracheophyta</taxon>
        <taxon>Spermatophyta</taxon>
        <taxon>Magnoliopsida</taxon>
        <taxon>Liliopsida</taxon>
        <taxon>Poales</taxon>
        <taxon>Poaceae</taxon>
        <taxon>BOP clade</taxon>
        <taxon>Oryzoideae</taxon>
        <taxon>Oryzeae</taxon>
        <taxon>Oryzinae</taxon>
        <taxon>Oryza</taxon>
    </lineage>
</organism>
<sequence>MARLAKWMSGTVTFAVDKGVGWRSPGPVVRHLITGCCCVTALHLHLILAFDLVRKMALGCVKSNRIVPRLPPAREGRAEEEKDGGRRE</sequence>
<dbReference type="AlphaFoldDB" id="A0A0E0PN25"/>